<sequence>MKLSCNGCRILRKGCSEKCIIRPCLEWINSPESQANATLFLAKFYGRTALLNLINAASQHHAPAVFKSLLYEACGRLVNPTYGSLGLFWTGEWAQCEAAVDAVLTGTKINGVAAFDWVTAGTLGGSDHVPPACDTGHVARGINVDYVRGRTGLKRVGQVTKPKPRVGSADSAWLWKPAWERESVESVEASLVSQDEPNRTALDLELTLGFNCETTSGKKRRY</sequence>
<name>A0A8B8M8D9_ABRPR</name>
<proteinExistence type="inferred from homology"/>
<dbReference type="Pfam" id="PF03195">
    <property type="entry name" value="LOB"/>
    <property type="match status" value="1"/>
</dbReference>
<reference evidence="4" key="2">
    <citation type="submission" date="2025-08" db="UniProtKB">
        <authorList>
            <consortium name="RefSeq"/>
        </authorList>
    </citation>
    <scope>IDENTIFICATION</scope>
    <source>
        <tissue evidence="4">Young leaves</tissue>
    </source>
</reference>
<feature type="domain" description="LOB" evidence="2">
    <location>
        <begin position="3"/>
        <end position="109"/>
    </location>
</feature>
<dbReference type="AlphaFoldDB" id="A0A8B8M8D9"/>
<protein>
    <submittedName>
        <fullName evidence="4">LOB domain-containing protein 40-like</fullName>
    </submittedName>
</protein>
<evidence type="ECO:0000313" key="4">
    <source>
        <dbReference type="RefSeq" id="XP_027364795.1"/>
    </source>
</evidence>
<dbReference type="GeneID" id="113871903"/>
<keyword evidence="3" id="KW-1185">Reference proteome</keyword>
<evidence type="ECO:0000259" key="2">
    <source>
        <dbReference type="PROSITE" id="PS50891"/>
    </source>
</evidence>
<dbReference type="RefSeq" id="XP_027364795.1">
    <property type="nucleotide sequence ID" value="XM_027508994.1"/>
</dbReference>
<accession>A0A8B8M8D9</accession>
<dbReference type="PROSITE" id="PS50891">
    <property type="entry name" value="LOB"/>
    <property type="match status" value="1"/>
</dbReference>
<evidence type="ECO:0000313" key="3">
    <source>
        <dbReference type="Proteomes" id="UP000694853"/>
    </source>
</evidence>
<dbReference type="PANTHER" id="PTHR31304">
    <property type="entry name" value="LOB DOMAIN-CONTAINING PROTEIN 38"/>
    <property type="match status" value="1"/>
</dbReference>
<dbReference type="InterPro" id="IPR004883">
    <property type="entry name" value="LOB"/>
</dbReference>
<dbReference type="KEGG" id="aprc:113871903"/>
<organism evidence="3 4">
    <name type="scientific">Abrus precatorius</name>
    <name type="common">Indian licorice</name>
    <name type="synonym">Glycine abrus</name>
    <dbReference type="NCBI Taxonomy" id="3816"/>
    <lineage>
        <taxon>Eukaryota</taxon>
        <taxon>Viridiplantae</taxon>
        <taxon>Streptophyta</taxon>
        <taxon>Embryophyta</taxon>
        <taxon>Tracheophyta</taxon>
        <taxon>Spermatophyta</taxon>
        <taxon>Magnoliopsida</taxon>
        <taxon>eudicotyledons</taxon>
        <taxon>Gunneridae</taxon>
        <taxon>Pentapetalae</taxon>
        <taxon>rosids</taxon>
        <taxon>fabids</taxon>
        <taxon>Fabales</taxon>
        <taxon>Fabaceae</taxon>
        <taxon>Papilionoideae</taxon>
        <taxon>50 kb inversion clade</taxon>
        <taxon>NPAAA clade</taxon>
        <taxon>indigoferoid/millettioid clade</taxon>
        <taxon>Abreae</taxon>
        <taxon>Abrus</taxon>
    </lineage>
</organism>
<dbReference type="GO" id="GO:0010468">
    <property type="term" value="P:regulation of gene expression"/>
    <property type="evidence" value="ECO:0007669"/>
    <property type="project" value="TreeGrafter"/>
</dbReference>
<dbReference type="Proteomes" id="UP000694853">
    <property type="component" value="Unplaced"/>
</dbReference>
<dbReference type="PANTHER" id="PTHR31304:SF64">
    <property type="entry name" value="LOB DOMAIN-CONTAINING PROTEIN 42"/>
    <property type="match status" value="1"/>
</dbReference>
<gene>
    <name evidence="4" type="primary">LOC113871903</name>
</gene>
<reference evidence="3" key="1">
    <citation type="journal article" date="2019" name="Toxins">
        <title>Detection of Abrin-Like and Prepropulchellin-Like Toxin Genes and Transcripts Using Whole Genome Sequencing and Full-Length Transcript Sequencing of Abrus precatorius.</title>
        <authorList>
            <person name="Hovde B.T."/>
            <person name="Daligault H.E."/>
            <person name="Hanschen E.R."/>
            <person name="Kunde Y.A."/>
            <person name="Johnson M.B."/>
            <person name="Starkenburg S.R."/>
            <person name="Johnson S.L."/>
        </authorList>
    </citation>
    <scope>NUCLEOTIDE SEQUENCE [LARGE SCALE GENOMIC DNA]</scope>
</reference>
<comment type="similarity">
    <text evidence="1">Belongs to the LOB domain-containing protein family.</text>
</comment>
<dbReference type="OrthoDB" id="1922547at2759"/>
<evidence type="ECO:0000256" key="1">
    <source>
        <dbReference type="ARBA" id="ARBA00005474"/>
    </source>
</evidence>